<accession>A0ACB9L6U8</accession>
<sequence>MFQGIYTFDRENSSMQVDTLCVHVGRDGYITGIRGKDTPNPGPEFIEKYKAYPAKIKDAPQDFEVRSSS</sequence>
<name>A0ACB9L6U8_BAUVA</name>
<dbReference type="Proteomes" id="UP000828941">
    <property type="component" value="Chromosome 12"/>
</dbReference>
<gene>
    <name evidence="1" type="ORF">L6164_028488</name>
</gene>
<proteinExistence type="predicted"/>
<comment type="caution">
    <text evidence="1">The sequence shown here is derived from an EMBL/GenBank/DDBJ whole genome shotgun (WGS) entry which is preliminary data.</text>
</comment>
<organism evidence="1 2">
    <name type="scientific">Bauhinia variegata</name>
    <name type="common">Purple orchid tree</name>
    <name type="synonym">Phanera variegata</name>
    <dbReference type="NCBI Taxonomy" id="167791"/>
    <lineage>
        <taxon>Eukaryota</taxon>
        <taxon>Viridiplantae</taxon>
        <taxon>Streptophyta</taxon>
        <taxon>Embryophyta</taxon>
        <taxon>Tracheophyta</taxon>
        <taxon>Spermatophyta</taxon>
        <taxon>Magnoliopsida</taxon>
        <taxon>eudicotyledons</taxon>
        <taxon>Gunneridae</taxon>
        <taxon>Pentapetalae</taxon>
        <taxon>rosids</taxon>
        <taxon>fabids</taxon>
        <taxon>Fabales</taxon>
        <taxon>Fabaceae</taxon>
        <taxon>Cercidoideae</taxon>
        <taxon>Cercideae</taxon>
        <taxon>Bauhiniinae</taxon>
        <taxon>Bauhinia</taxon>
    </lineage>
</organism>
<dbReference type="EMBL" id="CM039437">
    <property type="protein sequence ID" value="KAI4305099.1"/>
    <property type="molecule type" value="Genomic_DNA"/>
</dbReference>
<evidence type="ECO:0000313" key="2">
    <source>
        <dbReference type="Proteomes" id="UP000828941"/>
    </source>
</evidence>
<reference evidence="1 2" key="1">
    <citation type="journal article" date="2022" name="DNA Res.">
        <title>Chromosomal-level genome assembly of the orchid tree Bauhinia variegata (Leguminosae; Cercidoideae) supports the allotetraploid origin hypothesis of Bauhinia.</title>
        <authorList>
            <person name="Zhong Y."/>
            <person name="Chen Y."/>
            <person name="Zheng D."/>
            <person name="Pang J."/>
            <person name="Liu Y."/>
            <person name="Luo S."/>
            <person name="Meng S."/>
            <person name="Qian L."/>
            <person name="Wei D."/>
            <person name="Dai S."/>
            <person name="Zhou R."/>
        </authorList>
    </citation>
    <scope>NUCLEOTIDE SEQUENCE [LARGE SCALE GENOMIC DNA]</scope>
    <source>
        <strain evidence="1">BV-YZ2020</strain>
    </source>
</reference>
<evidence type="ECO:0000313" key="1">
    <source>
        <dbReference type="EMBL" id="KAI4305099.1"/>
    </source>
</evidence>
<protein>
    <submittedName>
        <fullName evidence="1">Uncharacterized protein</fullName>
    </submittedName>
</protein>
<keyword evidence="2" id="KW-1185">Reference proteome</keyword>